<accession>E6WS38</accession>
<gene>
    <name evidence="1" type="ordered locus">Psesu_1137</name>
</gene>
<sequence length="103" mass="11295">MNPMLRDELASILSEAALPARVAPDLEHPPVDVSPRARTTRAILRIADLYGWRSAITHFLDSRGVSYLSDLSMPQLEDLLDRMQGYVDAAETGASLEDCLPAS</sequence>
<dbReference type="OrthoDB" id="6054392at2"/>
<evidence type="ECO:0000313" key="2">
    <source>
        <dbReference type="Proteomes" id="UP000008632"/>
    </source>
</evidence>
<dbReference type="AlphaFoldDB" id="E6WS38"/>
<dbReference type="Proteomes" id="UP000008632">
    <property type="component" value="Chromosome"/>
</dbReference>
<protein>
    <submittedName>
        <fullName evidence="1">Uncharacterized protein</fullName>
    </submittedName>
</protein>
<dbReference type="EMBL" id="CP002446">
    <property type="protein sequence ID" value="ADV26987.1"/>
    <property type="molecule type" value="Genomic_DNA"/>
</dbReference>
<dbReference type="STRING" id="743721.Psesu_1137"/>
<organism evidence="1 2">
    <name type="scientific">Pseudoxanthomonas suwonensis (strain 11-1)</name>
    <dbReference type="NCBI Taxonomy" id="743721"/>
    <lineage>
        <taxon>Bacteria</taxon>
        <taxon>Pseudomonadati</taxon>
        <taxon>Pseudomonadota</taxon>
        <taxon>Gammaproteobacteria</taxon>
        <taxon>Lysobacterales</taxon>
        <taxon>Lysobacteraceae</taxon>
        <taxon>Pseudoxanthomonas</taxon>
    </lineage>
</organism>
<proteinExistence type="predicted"/>
<name>E6WS38_PSEUU</name>
<keyword evidence="2" id="KW-1185">Reference proteome</keyword>
<dbReference type="KEGG" id="psu:Psesu_1137"/>
<reference evidence="1 2" key="1">
    <citation type="submission" date="2011-01" db="EMBL/GenBank/DDBJ databases">
        <title>Complete sequence of Pseudoxanthomonas suwonensis 11-1.</title>
        <authorList>
            <consortium name="US DOE Joint Genome Institute"/>
            <person name="Lucas S."/>
            <person name="Copeland A."/>
            <person name="Lapidus A."/>
            <person name="Cheng J.-F."/>
            <person name="Goodwin L."/>
            <person name="Pitluck S."/>
            <person name="Teshima H."/>
            <person name="Detter J.C."/>
            <person name="Han C."/>
            <person name="Tapia R."/>
            <person name="Land M."/>
            <person name="Hauser L."/>
            <person name="Kyrpides N."/>
            <person name="Ivanova N."/>
            <person name="Ovchinnikova G."/>
            <person name="Siebers A.K."/>
            <person name="Allgaier M."/>
            <person name="Thelen M.P."/>
            <person name="Hugenholtz P."/>
            <person name="Gladden J."/>
            <person name="Woyke T."/>
        </authorList>
    </citation>
    <scope>NUCLEOTIDE SEQUENCE [LARGE SCALE GENOMIC DNA]</scope>
    <source>
        <strain evidence="2">11-1</strain>
    </source>
</reference>
<dbReference type="HOGENOM" id="CLU_2261461_0_0_6"/>
<dbReference type="RefSeq" id="WP_013534816.1">
    <property type="nucleotide sequence ID" value="NC_014924.1"/>
</dbReference>
<evidence type="ECO:0000313" key="1">
    <source>
        <dbReference type="EMBL" id="ADV26987.1"/>
    </source>
</evidence>